<accession>A0ABU6CQ94</accession>
<evidence type="ECO:0000313" key="2">
    <source>
        <dbReference type="Proteomes" id="UP001352223"/>
    </source>
</evidence>
<dbReference type="NCBIfam" id="NF047389">
    <property type="entry name" value="ATPase_Sll1717"/>
    <property type="match status" value="1"/>
</dbReference>
<gene>
    <name evidence="1" type="ORF">OKJ48_42665</name>
</gene>
<name>A0ABU6CQ94_9ACTN</name>
<dbReference type="RefSeq" id="WP_324776630.1">
    <property type="nucleotide sequence ID" value="NZ_BAAATS010000005.1"/>
</dbReference>
<sequence>MEQPYQPVRKLFFGRDDAESDFADGLLRDGFQSTYASEAVLTGRKSLVVGRKGSGKSAICAHLAGGGYPGRTVLITPDDAAGDEIRRFELQGLTADTAKSMIWRYVFAVHAAQYVMQHVDTHKKWRAPASVRALKDFLQANDESDDGRLTDRLRRGSRLLQSATLSVKMFGFEAIVSGGGEPGAGGGSEGARATRQLDALEAGVRAAFEDLGCVAAREKPFLILVDQLEQVWQGDSDSHALVTGLLLGAKHVVAAYGHAVRCVLFVRADIYDALNFADGDKFRSDEVRITWSPDALRALARARAGLSLERPISDDELWDGVFPRRVSGEWTPKYLVRRSLARPRDIIQFLTLCRDAADRSGHPTIHEDDVVEATEQFSRWKLDDLAKEYNVGFPFLRPVFAQFENAGYAVDRGDFTARFDAIRDALHERYPAYTEQLTAASVVDALYGIGFLGVRRGGGIVYAGDSQWPVQPYEDDLRIHPCFRPALGCRAPTMAGDGAVQAGRGYPEPVVGAAVGAHDHAAFLRKVSPTDAGFRADRHVRLLEETASSLSRLQRQLVRSGLPAAPRSEVQEDIDLLNEQIAVLPLPGSGLTSGMVEDLIGEVTERLILSHVRLNDLGLGDEPVARRLADEARALRRALGGAVGGGGGSDSSG</sequence>
<organism evidence="1 2">
    <name type="scientific">Streptomyces kunmingensis</name>
    <dbReference type="NCBI Taxonomy" id="68225"/>
    <lineage>
        <taxon>Bacteria</taxon>
        <taxon>Bacillati</taxon>
        <taxon>Actinomycetota</taxon>
        <taxon>Actinomycetes</taxon>
        <taxon>Kitasatosporales</taxon>
        <taxon>Streptomycetaceae</taxon>
        <taxon>Streptomyces</taxon>
    </lineage>
</organism>
<evidence type="ECO:0000313" key="1">
    <source>
        <dbReference type="EMBL" id="MEB3966893.1"/>
    </source>
</evidence>
<dbReference type="Proteomes" id="UP001352223">
    <property type="component" value="Unassembled WGS sequence"/>
</dbReference>
<evidence type="ECO:0008006" key="3">
    <source>
        <dbReference type="Google" id="ProtNLM"/>
    </source>
</evidence>
<reference evidence="1 2" key="1">
    <citation type="submission" date="2022-10" db="EMBL/GenBank/DDBJ databases">
        <authorList>
            <person name="Xie J."/>
            <person name="Shen N."/>
        </authorList>
    </citation>
    <scope>NUCLEOTIDE SEQUENCE [LARGE SCALE GENOMIC DNA]</scope>
    <source>
        <strain evidence="1 2">DSM 41681</strain>
    </source>
</reference>
<comment type="caution">
    <text evidence="1">The sequence shown here is derived from an EMBL/GenBank/DDBJ whole genome shotgun (WGS) entry which is preliminary data.</text>
</comment>
<proteinExistence type="predicted"/>
<dbReference type="EMBL" id="JAOZYB010000369">
    <property type="protein sequence ID" value="MEB3966893.1"/>
    <property type="molecule type" value="Genomic_DNA"/>
</dbReference>
<keyword evidence="2" id="KW-1185">Reference proteome</keyword>
<dbReference type="InterPro" id="IPR059206">
    <property type="entry name" value="Sll1717-like"/>
</dbReference>
<protein>
    <recommendedName>
        <fullName evidence="3">AAA+ ATPase domain-containing protein</fullName>
    </recommendedName>
</protein>